<feature type="domain" description="Prepilin type IV endopeptidase peptidase" evidence="7">
    <location>
        <begin position="11"/>
        <end position="114"/>
    </location>
</feature>
<keyword evidence="5 6" id="KW-0472">Membrane</keyword>
<keyword evidence="4 6" id="KW-1133">Transmembrane helix</keyword>
<protein>
    <submittedName>
        <fullName evidence="8">Prepilin peptidase CpaA</fullName>
        <ecNumber evidence="8">3.4.23.43</ecNumber>
    </submittedName>
</protein>
<keyword evidence="9" id="KW-1185">Reference proteome</keyword>
<keyword evidence="3 6" id="KW-0812">Transmembrane</keyword>
<feature type="transmembrane region" description="Helical" evidence="6">
    <location>
        <begin position="99"/>
        <end position="120"/>
    </location>
</feature>
<proteinExistence type="predicted"/>
<feature type="transmembrane region" description="Helical" evidence="6">
    <location>
        <begin position="33"/>
        <end position="53"/>
    </location>
</feature>
<dbReference type="GO" id="GO:0004190">
    <property type="term" value="F:aspartic-type endopeptidase activity"/>
    <property type="evidence" value="ECO:0007669"/>
    <property type="project" value="UniProtKB-EC"/>
</dbReference>
<evidence type="ECO:0000313" key="9">
    <source>
        <dbReference type="Proteomes" id="UP001549110"/>
    </source>
</evidence>
<evidence type="ECO:0000256" key="2">
    <source>
        <dbReference type="ARBA" id="ARBA00022475"/>
    </source>
</evidence>
<evidence type="ECO:0000256" key="4">
    <source>
        <dbReference type="ARBA" id="ARBA00022989"/>
    </source>
</evidence>
<evidence type="ECO:0000259" key="7">
    <source>
        <dbReference type="Pfam" id="PF01478"/>
    </source>
</evidence>
<dbReference type="PANTHER" id="PTHR36506">
    <property type="entry name" value="PREFLAGELLIN PEPTIDASE"/>
    <property type="match status" value="1"/>
</dbReference>
<comment type="subcellular location">
    <subcellularLocation>
        <location evidence="1">Cell membrane</location>
        <topology evidence="1">Multi-pass membrane protein</topology>
    </subcellularLocation>
</comment>
<evidence type="ECO:0000256" key="1">
    <source>
        <dbReference type="ARBA" id="ARBA00004651"/>
    </source>
</evidence>
<gene>
    <name evidence="8" type="ORF">ABID41_001319</name>
</gene>
<accession>A0ABV2EGQ8</accession>
<dbReference type="EC" id="3.4.23.43" evidence="8"/>
<dbReference type="Gene3D" id="1.20.120.1220">
    <property type="match status" value="1"/>
</dbReference>
<name>A0ABV2EGQ8_9CAUL</name>
<dbReference type="EMBL" id="JBEPLU010000001">
    <property type="protein sequence ID" value="MET3526224.1"/>
    <property type="molecule type" value="Genomic_DNA"/>
</dbReference>
<dbReference type="RefSeq" id="WP_331929729.1">
    <property type="nucleotide sequence ID" value="NZ_JBEPLU010000001.1"/>
</dbReference>
<evidence type="ECO:0000256" key="3">
    <source>
        <dbReference type="ARBA" id="ARBA00022692"/>
    </source>
</evidence>
<evidence type="ECO:0000313" key="8">
    <source>
        <dbReference type="EMBL" id="MET3526224.1"/>
    </source>
</evidence>
<evidence type="ECO:0000256" key="6">
    <source>
        <dbReference type="SAM" id="Phobius"/>
    </source>
</evidence>
<sequence>MASVLQFALLMIFPAMVVVGALRDLTSFTIPNWISAVLILGFLPAALAGGVSLEAFGGHLLVGFLALVAGMGMFALRWIGGGDAKLFAAAALWLGPAAVLPYVLFTACAGGALAMALLSLRSPLFRPYVMAGPAWFGRLADPGENVPYGVAIAAGALFAFPASALMQAWGGLAGI</sequence>
<keyword evidence="2" id="KW-1003">Cell membrane</keyword>
<dbReference type="Pfam" id="PF01478">
    <property type="entry name" value="Peptidase_A24"/>
    <property type="match status" value="1"/>
</dbReference>
<reference evidence="8 9" key="1">
    <citation type="submission" date="2024-06" db="EMBL/GenBank/DDBJ databases">
        <title>Genomic Encyclopedia of Type Strains, Phase IV (KMG-IV): sequencing the most valuable type-strain genomes for metagenomic binning, comparative biology and taxonomic classification.</title>
        <authorList>
            <person name="Goeker M."/>
        </authorList>
    </citation>
    <scope>NUCLEOTIDE SEQUENCE [LARGE SCALE GENOMIC DNA]</scope>
    <source>
        <strain evidence="8 9">DSM 17809</strain>
    </source>
</reference>
<dbReference type="InterPro" id="IPR052218">
    <property type="entry name" value="Preflagellin_Peptidase"/>
</dbReference>
<feature type="transmembrane region" description="Helical" evidence="6">
    <location>
        <begin position="60"/>
        <end position="79"/>
    </location>
</feature>
<dbReference type="Proteomes" id="UP001549110">
    <property type="component" value="Unassembled WGS sequence"/>
</dbReference>
<comment type="caution">
    <text evidence="8">The sequence shown here is derived from an EMBL/GenBank/DDBJ whole genome shotgun (WGS) entry which is preliminary data.</text>
</comment>
<evidence type="ECO:0000256" key="5">
    <source>
        <dbReference type="ARBA" id="ARBA00023136"/>
    </source>
</evidence>
<dbReference type="InterPro" id="IPR000045">
    <property type="entry name" value="Prepilin_IV_endopep_pep"/>
</dbReference>
<dbReference type="PANTHER" id="PTHR36506:SF1">
    <property type="entry name" value="PREFLAGELLIN PEPTIDASE"/>
    <property type="match status" value="1"/>
</dbReference>
<organism evidence="8 9">
    <name type="scientific">Phenylobacterium koreense</name>
    <dbReference type="NCBI Taxonomy" id="266125"/>
    <lineage>
        <taxon>Bacteria</taxon>
        <taxon>Pseudomonadati</taxon>
        <taxon>Pseudomonadota</taxon>
        <taxon>Alphaproteobacteria</taxon>
        <taxon>Caulobacterales</taxon>
        <taxon>Caulobacteraceae</taxon>
        <taxon>Phenylobacterium</taxon>
    </lineage>
</organism>
<keyword evidence="8" id="KW-0378">Hydrolase</keyword>